<evidence type="ECO:0000256" key="2">
    <source>
        <dbReference type="SAM" id="SignalP"/>
    </source>
</evidence>
<keyword evidence="2" id="KW-0732">Signal</keyword>
<accession>A0A0R1YR59</accession>
<evidence type="ECO:0000313" key="4">
    <source>
        <dbReference type="Proteomes" id="UP000051010"/>
    </source>
</evidence>
<evidence type="ECO:0000313" key="3">
    <source>
        <dbReference type="EMBL" id="KRM44990.1"/>
    </source>
</evidence>
<sequence>MNLKKTLYTVAASTALIAPTFITGVVANADVKPDQPQTAQRHQKNGAQSTHQNNDQLSVAPRQTGSSATSANDGYNTTVTATGLLNKLSYKVNTSADSGADSDNPFSIRIYKDGTLLKTISSDGGTLSGSMWVGSGTYTIKVYTTNGASHWTGGLTLGGLI</sequence>
<reference evidence="3 4" key="1">
    <citation type="journal article" date="2015" name="Genome Announc.">
        <title>Expanding the biotechnology potential of lactobacilli through comparative genomics of 213 strains and associated genera.</title>
        <authorList>
            <person name="Sun Z."/>
            <person name="Harris H.M."/>
            <person name="McCann A."/>
            <person name="Guo C."/>
            <person name="Argimon S."/>
            <person name="Zhang W."/>
            <person name="Yang X."/>
            <person name="Jeffery I.B."/>
            <person name="Cooney J.C."/>
            <person name="Kagawa T.F."/>
            <person name="Liu W."/>
            <person name="Song Y."/>
            <person name="Salvetti E."/>
            <person name="Wrobel A."/>
            <person name="Rasinkangas P."/>
            <person name="Parkhill J."/>
            <person name="Rea M.C."/>
            <person name="O'Sullivan O."/>
            <person name="Ritari J."/>
            <person name="Douillard F.P."/>
            <person name="Paul Ross R."/>
            <person name="Yang R."/>
            <person name="Briner A.E."/>
            <person name="Felis G.E."/>
            <person name="de Vos W.M."/>
            <person name="Barrangou R."/>
            <person name="Klaenhammer T.R."/>
            <person name="Caufield P.W."/>
            <person name="Cui Y."/>
            <person name="Zhang H."/>
            <person name="O'Toole P.W."/>
        </authorList>
    </citation>
    <scope>NUCLEOTIDE SEQUENCE [LARGE SCALE GENOMIC DNA]</scope>
    <source>
        <strain evidence="3 4">DSM 18390</strain>
    </source>
</reference>
<dbReference type="AlphaFoldDB" id="A0A0R1YR59"/>
<feature type="chain" id="PRO_5006413896" evidence="2">
    <location>
        <begin position="30"/>
        <end position="161"/>
    </location>
</feature>
<comment type="caution">
    <text evidence="3">The sequence shown here is derived from an EMBL/GenBank/DDBJ whole genome shotgun (WGS) entry which is preliminary data.</text>
</comment>
<organism evidence="3 4">
    <name type="scientific">Lentilactobacillus parafarraginis DSM 18390 = JCM 14109</name>
    <dbReference type="NCBI Taxonomy" id="1423786"/>
    <lineage>
        <taxon>Bacteria</taxon>
        <taxon>Bacillati</taxon>
        <taxon>Bacillota</taxon>
        <taxon>Bacilli</taxon>
        <taxon>Lactobacillales</taxon>
        <taxon>Lactobacillaceae</taxon>
        <taxon>Lentilactobacillus</taxon>
    </lineage>
</organism>
<evidence type="ECO:0000256" key="1">
    <source>
        <dbReference type="SAM" id="MobiDB-lite"/>
    </source>
</evidence>
<feature type="region of interest" description="Disordered" evidence="1">
    <location>
        <begin position="33"/>
        <end position="73"/>
    </location>
</feature>
<feature type="signal peptide" evidence="2">
    <location>
        <begin position="1"/>
        <end position="29"/>
    </location>
</feature>
<protein>
    <submittedName>
        <fullName evidence="3">Uncharacterized protein</fullName>
    </submittedName>
</protein>
<dbReference type="EMBL" id="AZFZ01000007">
    <property type="protein sequence ID" value="KRM44990.1"/>
    <property type="molecule type" value="Genomic_DNA"/>
</dbReference>
<feature type="compositionally biased region" description="Polar residues" evidence="1">
    <location>
        <begin position="35"/>
        <end position="73"/>
    </location>
</feature>
<dbReference type="PATRIC" id="fig|1423786.4.peg.2758"/>
<gene>
    <name evidence="3" type="ORF">FD47_GL002636</name>
</gene>
<dbReference type="Proteomes" id="UP000051010">
    <property type="component" value="Unassembled WGS sequence"/>
</dbReference>
<name>A0A0R1YR59_9LACO</name>
<proteinExistence type="predicted"/>
<dbReference type="RefSeq" id="WP_056980032.1">
    <property type="nucleotide sequence ID" value="NZ_AZFZ01000007.1"/>
</dbReference>